<dbReference type="EMBL" id="JAPMLT010000003">
    <property type="protein sequence ID" value="MCX7569926.1"/>
    <property type="molecule type" value="Genomic_DNA"/>
</dbReference>
<dbReference type="SUPFAM" id="SSF53822">
    <property type="entry name" value="Periplasmic binding protein-like I"/>
    <property type="match status" value="1"/>
</dbReference>
<evidence type="ECO:0000256" key="3">
    <source>
        <dbReference type="ARBA" id="ARBA00022729"/>
    </source>
</evidence>
<keyword evidence="2" id="KW-0813">Transport</keyword>
<evidence type="ECO:0000256" key="1">
    <source>
        <dbReference type="ARBA" id="ARBA00010062"/>
    </source>
</evidence>
<evidence type="ECO:0000313" key="7">
    <source>
        <dbReference type="EMBL" id="MCX7569926.1"/>
    </source>
</evidence>
<gene>
    <name evidence="7" type="ORF">OS242_08105</name>
</gene>
<reference evidence="7 8" key="1">
    <citation type="submission" date="2022-11" db="EMBL/GenBank/DDBJ databases">
        <title>Study of microbial diversity in lake waters.</title>
        <authorList>
            <person name="Zhang J."/>
        </authorList>
    </citation>
    <scope>NUCLEOTIDE SEQUENCE [LARGE SCALE GENOMIC DNA]</scope>
    <source>
        <strain evidence="7 8">DT12</strain>
    </source>
</reference>
<keyword evidence="8" id="KW-1185">Reference proteome</keyword>
<name>A0ABT3WZ60_9BACL</name>
<dbReference type="InterPro" id="IPR051010">
    <property type="entry name" value="BCAA_transport"/>
</dbReference>
<evidence type="ECO:0000256" key="4">
    <source>
        <dbReference type="ARBA" id="ARBA00022970"/>
    </source>
</evidence>
<dbReference type="PRINTS" id="PR00337">
    <property type="entry name" value="LEUILEVALBP"/>
</dbReference>
<evidence type="ECO:0000256" key="5">
    <source>
        <dbReference type="SAM" id="SignalP"/>
    </source>
</evidence>
<organism evidence="7 8">
    <name type="scientific">Tumebacillus lacus</name>
    <dbReference type="NCBI Taxonomy" id="2995335"/>
    <lineage>
        <taxon>Bacteria</taxon>
        <taxon>Bacillati</taxon>
        <taxon>Bacillota</taxon>
        <taxon>Bacilli</taxon>
        <taxon>Bacillales</taxon>
        <taxon>Alicyclobacillaceae</taxon>
        <taxon>Tumebacillus</taxon>
    </lineage>
</organism>
<keyword evidence="3 5" id="KW-0732">Signal</keyword>
<protein>
    <submittedName>
        <fullName evidence="7">ABC transporter substrate-binding protein</fullName>
    </submittedName>
</protein>
<dbReference type="CDD" id="cd06347">
    <property type="entry name" value="PBP1_ABC_LivK_ligand_binding-like"/>
    <property type="match status" value="1"/>
</dbReference>
<feature type="signal peptide" evidence="5">
    <location>
        <begin position="1"/>
        <end position="22"/>
    </location>
</feature>
<dbReference type="InterPro" id="IPR028082">
    <property type="entry name" value="Peripla_BP_I"/>
</dbReference>
<dbReference type="PANTHER" id="PTHR30483:SF6">
    <property type="entry name" value="PERIPLASMIC BINDING PROTEIN OF ABC TRANSPORTER FOR NATURAL AMINO ACIDS"/>
    <property type="match status" value="1"/>
</dbReference>
<sequence>MKLSKKLIAVTAALTLATGLVGCSKSTSGGSNGDTIKIGANFEMTGGVAAFGQSQLNAIELAASEINAAGGVLGKQIEIIKSDNASKAEESTRVATKLITQDKVDILMGATTSTNTLAAVQVANDKKVPMVSASATNPNVTFDSKKGKLNEWVFRACFIDPFQGTVMANFSLKKLNAKTAVIFSDNAADYSKGLHKFYKEAFEKGGGKILAEESYQTKDTDFNAVLTRIKSLNPDVIYVPGYYEEVGKIVKQAREMGITVPMMGGDGWDAPQLVEIAGAAALNNTFISNHYSPDDPDPKVKKFVDAYKAKYNAVPDSMAVLGYDGMYMIADAIKRAGSVDKAKVKEALAATKDFVGVTGTLTLDQNHDPVKAAVILEHKDGKQVFYDKVQP</sequence>
<keyword evidence="4" id="KW-0029">Amino-acid transport</keyword>
<dbReference type="InterPro" id="IPR028081">
    <property type="entry name" value="Leu-bd"/>
</dbReference>
<evidence type="ECO:0000256" key="2">
    <source>
        <dbReference type="ARBA" id="ARBA00022448"/>
    </source>
</evidence>
<dbReference type="InterPro" id="IPR000709">
    <property type="entry name" value="Leu_Ile_Val-bd"/>
</dbReference>
<comment type="caution">
    <text evidence="7">The sequence shown here is derived from an EMBL/GenBank/DDBJ whole genome shotgun (WGS) entry which is preliminary data.</text>
</comment>
<feature type="domain" description="Leucine-binding protein" evidence="6">
    <location>
        <begin position="35"/>
        <end position="381"/>
    </location>
</feature>
<proteinExistence type="inferred from homology"/>
<dbReference type="Pfam" id="PF13458">
    <property type="entry name" value="Peripla_BP_6"/>
    <property type="match status" value="1"/>
</dbReference>
<evidence type="ECO:0000259" key="6">
    <source>
        <dbReference type="Pfam" id="PF13458"/>
    </source>
</evidence>
<dbReference type="RefSeq" id="WP_267151175.1">
    <property type="nucleotide sequence ID" value="NZ_JAPMLT010000003.1"/>
</dbReference>
<comment type="similarity">
    <text evidence="1">Belongs to the leucine-binding protein family.</text>
</comment>
<feature type="chain" id="PRO_5047255184" evidence="5">
    <location>
        <begin position="23"/>
        <end position="391"/>
    </location>
</feature>
<dbReference type="Gene3D" id="3.40.50.2300">
    <property type="match status" value="2"/>
</dbReference>
<dbReference type="Proteomes" id="UP001208017">
    <property type="component" value="Unassembled WGS sequence"/>
</dbReference>
<dbReference type="PANTHER" id="PTHR30483">
    <property type="entry name" value="LEUCINE-SPECIFIC-BINDING PROTEIN"/>
    <property type="match status" value="1"/>
</dbReference>
<evidence type="ECO:0000313" key="8">
    <source>
        <dbReference type="Proteomes" id="UP001208017"/>
    </source>
</evidence>
<dbReference type="PROSITE" id="PS51257">
    <property type="entry name" value="PROKAR_LIPOPROTEIN"/>
    <property type="match status" value="1"/>
</dbReference>
<accession>A0ABT3WZ60</accession>